<accession>A0A3N4J5B9</accession>
<dbReference type="EMBL" id="ML120450">
    <property type="protein sequence ID" value="RPA93509.1"/>
    <property type="molecule type" value="Genomic_DNA"/>
</dbReference>
<name>A0A3N4J5B9_9PEZI</name>
<evidence type="ECO:0000313" key="1">
    <source>
        <dbReference type="EMBL" id="RPA93509.1"/>
    </source>
</evidence>
<protein>
    <submittedName>
        <fullName evidence="1">Uncharacterized protein</fullName>
    </submittedName>
</protein>
<proteinExistence type="predicted"/>
<keyword evidence="2" id="KW-1185">Reference proteome</keyword>
<gene>
    <name evidence="1" type="ORF">L873DRAFT_1815675</name>
</gene>
<dbReference type="Proteomes" id="UP000276215">
    <property type="component" value="Unassembled WGS sequence"/>
</dbReference>
<organism evidence="1 2">
    <name type="scientific">Choiromyces venosus 120613-1</name>
    <dbReference type="NCBI Taxonomy" id="1336337"/>
    <lineage>
        <taxon>Eukaryota</taxon>
        <taxon>Fungi</taxon>
        <taxon>Dikarya</taxon>
        <taxon>Ascomycota</taxon>
        <taxon>Pezizomycotina</taxon>
        <taxon>Pezizomycetes</taxon>
        <taxon>Pezizales</taxon>
        <taxon>Tuberaceae</taxon>
        <taxon>Choiromyces</taxon>
    </lineage>
</organism>
<evidence type="ECO:0000313" key="2">
    <source>
        <dbReference type="Proteomes" id="UP000276215"/>
    </source>
</evidence>
<reference evidence="1 2" key="1">
    <citation type="journal article" date="2018" name="Nat. Ecol. Evol.">
        <title>Pezizomycetes genomes reveal the molecular basis of ectomycorrhizal truffle lifestyle.</title>
        <authorList>
            <person name="Murat C."/>
            <person name="Payen T."/>
            <person name="Noel B."/>
            <person name="Kuo A."/>
            <person name="Morin E."/>
            <person name="Chen J."/>
            <person name="Kohler A."/>
            <person name="Krizsan K."/>
            <person name="Balestrini R."/>
            <person name="Da Silva C."/>
            <person name="Montanini B."/>
            <person name="Hainaut M."/>
            <person name="Levati E."/>
            <person name="Barry K.W."/>
            <person name="Belfiori B."/>
            <person name="Cichocki N."/>
            <person name="Clum A."/>
            <person name="Dockter R.B."/>
            <person name="Fauchery L."/>
            <person name="Guy J."/>
            <person name="Iotti M."/>
            <person name="Le Tacon F."/>
            <person name="Lindquist E.A."/>
            <person name="Lipzen A."/>
            <person name="Malagnac F."/>
            <person name="Mello A."/>
            <person name="Molinier V."/>
            <person name="Miyauchi S."/>
            <person name="Poulain J."/>
            <person name="Riccioni C."/>
            <person name="Rubini A."/>
            <person name="Sitrit Y."/>
            <person name="Splivallo R."/>
            <person name="Traeger S."/>
            <person name="Wang M."/>
            <person name="Zifcakova L."/>
            <person name="Wipf D."/>
            <person name="Zambonelli A."/>
            <person name="Paolocci F."/>
            <person name="Nowrousian M."/>
            <person name="Ottonello S."/>
            <person name="Baldrian P."/>
            <person name="Spatafora J.W."/>
            <person name="Henrissat B."/>
            <person name="Nagy L.G."/>
            <person name="Aury J.M."/>
            <person name="Wincker P."/>
            <person name="Grigoriev I.V."/>
            <person name="Bonfante P."/>
            <person name="Martin F.M."/>
        </authorList>
    </citation>
    <scope>NUCLEOTIDE SEQUENCE [LARGE SCALE GENOMIC DNA]</scope>
    <source>
        <strain evidence="1 2">120613-1</strain>
    </source>
</reference>
<dbReference type="AlphaFoldDB" id="A0A3N4J5B9"/>
<sequence>MTCVMLISLLHSPIRDSSSVAVFMLKGCEIQNKGRDSVVYLQAQSRNLILEPEIFRIS</sequence>